<dbReference type="PANTHER" id="PTHR40448:SF1">
    <property type="entry name" value="TWO-COMPONENT SENSOR HISTIDINE KINASE"/>
    <property type="match status" value="1"/>
</dbReference>
<keyword evidence="1" id="KW-0812">Transmembrane</keyword>
<dbReference type="Pfam" id="PF14501">
    <property type="entry name" value="HATPase_c_5"/>
    <property type="match status" value="1"/>
</dbReference>
<dbReference type="STRING" id="1121865.OMW_01672"/>
<dbReference type="PANTHER" id="PTHR40448">
    <property type="entry name" value="TWO-COMPONENT SENSOR HISTIDINE KINASE"/>
    <property type="match status" value="1"/>
</dbReference>
<evidence type="ECO:0000313" key="3">
    <source>
        <dbReference type="EMBL" id="EOW83868.1"/>
    </source>
</evidence>
<dbReference type="AlphaFoldDB" id="S1NE22"/>
<comment type="caution">
    <text evidence="3">The sequence shown here is derived from an EMBL/GenBank/DDBJ whole genome shotgun (WGS) entry which is preliminary data.</text>
</comment>
<dbReference type="PATRIC" id="fig|1121865.3.peg.1616"/>
<feature type="transmembrane region" description="Helical" evidence="1">
    <location>
        <begin position="156"/>
        <end position="174"/>
    </location>
</feature>
<dbReference type="OrthoDB" id="9813149at2"/>
<sequence>MVALINAVMYELLFFLAILLGYAFFGGINFVSSKMLWGTLISLLILIPIYTNRALNIFNPTQTAFFSILLLILLVKKESAKKLVSLYPFLFVMTDLLNLNVMYIFRFLFHIEVINFFSLSPYSSFTMGVSVLVLLLLFLFRKKWLDDEIVLSNKQIVSLYIILALTCMMIFYVNHYQRLIHPLKDAALFGFFSVFSATILNSLGVYQAILAKNYSLLEENFRLQQQFHSMQEVYFENILHQSKQTRNFRHDMKAHFQTIAQIAQEHNDQAVMNYIDEIAHLFHFDKQYFYTGNQIIDILLTNLTEKARENNITMSIEGIIPKDLNVDSVDLTIICYNLLQNALEATIREKNDFFSVSFSIKNQQFIFVVKNYVSNEISIENGLIQSRKADKKNHGLGLKNVRDAVERSKGIFDINVKNQQFIARVILPLD</sequence>
<keyword evidence="1" id="KW-1133">Transmembrane helix</keyword>
<name>S1NE22_9ENTE</name>
<feature type="transmembrane region" description="Helical" evidence="1">
    <location>
        <begin position="121"/>
        <end position="140"/>
    </location>
</feature>
<gene>
    <name evidence="3" type="ORF">I568_01315</name>
</gene>
<dbReference type="EMBL" id="ASWJ01000006">
    <property type="protein sequence ID" value="EOW83868.1"/>
    <property type="molecule type" value="Genomic_DNA"/>
</dbReference>
<protein>
    <recommendedName>
        <fullName evidence="2">Sensor histidine kinase NatK-like C-terminal domain-containing protein</fullName>
    </recommendedName>
</protein>
<proteinExistence type="predicted"/>
<keyword evidence="1" id="KW-0472">Membrane</keyword>
<dbReference type="InterPro" id="IPR036890">
    <property type="entry name" value="HATPase_C_sf"/>
</dbReference>
<evidence type="ECO:0000313" key="4">
    <source>
        <dbReference type="Proteomes" id="UP000014113"/>
    </source>
</evidence>
<dbReference type="SUPFAM" id="SSF55874">
    <property type="entry name" value="ATPase domain of HSP90 chaperone/DNA topoisomerase II/histidine kinase"/>
    <property type="match status" value="1"/>
</dbReference>
<evidence type="ECO:0000256" key="1">
    <source>
        <dbReference type="SAM" id="Phobius"/>
    </source>
</evidence>
<accession>S1NE22</accession>
<dbReference type="CDD" id="cd16935">
    <property type="entry name" value="HATPase_AgrC-ComD-like"/>
    <property type="match status" value="1"/>
</dbReference>
<dbReference type="Gene3D" id="3.30.565.10">
    <property type="entry name" value="Histidine kinase-like ATPase, C-terminal domain"/>
    <property type="match status" value="1"/>
</dbReference>
<dbReference type="RefSeq" id="WP_016183785.1">
    <property type="nucleotide sequence ID" value="NZ_KE136349.1"/>
</dbReference>
<organism evidence="3 4">
    <name type="scientific">Enterococcus columbae DSM 7374 = ATCC 51263</name>
    <dbReference type="NCBI Taxonomy" id="1121865"/>
    <lineage>
        <taxon>Bacteria</taxon>
        <taxon>Bacillati</taxon>
        <taxon>Bacillota</taxon>
        <taxon>Bacilli</taxon>
        <taxon>Lactobacillales</taxon>
        <taxon>Enterococcaceae</taxon>
        <taxon>Enterococcus</taxon>
    </lineage>
</organism>
<feature type="transmembrane region" description="Helical" evidence="1">
    <location>
        <begin position="87"/>
        <end position="109"/>
    </location>
</feature>
<dbReference type="GO" id="GO:0042802">
    <property type="term" value="F:identical protein binding"/>
    <property type="evidence" value="ECO:0007669"/>
    <property type="project" value="TreeGrafter"/>
</dbReference>
<dbReference type="eggNOG" id="COG3290">
    <property type="taxonomic scope" value="Bacteria"/>
</dbReference>
<feature type="transmembrane region" description="Helical" evidence="1">
    <location>
        <begin position="186"/>
        <end position="206"/>
    </location>
</feature>
<reference evidence="3 4" key="1">
    <citation type="submission" date="2013-03" db="EMBL/GenBank/DDBJ databases">
        <title>The Genome Sequence of Enterococcus columbae ATCC_51263 (PacBio/Illumina hybrid assembly).</title>
        <authorList>
            <consortium name="The Broad Institute Genomics Platform"/>
            <consortium name="The Broad Institute Genome Sequencing Center for Infectious Disease"/>
            <person name="Earl A."/>
            <person name="Russ C."/>
            <person name="Gilmore M."/>
            <person name="Surin D."/>
            <person name="Walker B."/>
            <person name="Young S."/>
            <person name="Zeng Q."/>
            <person name="Gargeya S."/>
            <person name="Fitzgerald M."/>
            <person name="Haas B."/>
            <person name="Abouelleil A."/>
            <person name="Allen A.W."/>
            <person name="Alvarado L."/>
            <person name="Arachchi H.M."/>
            <person name="Berlin A.M."/>
            <person name="Chapman S.B."/>
            <person name="Gainer-Dewar J."/>
            <person name="Goldberg J."/>
            <person name="Griggs A."/>
            <person name="Gujja S."/>
            <person name="Hansen M."/>
            <person name="Howarth C."/>
            <person name="Imamovic A."/>
            <person name="Ireland A."/>
            <person name="Larimer J."/>
            <person name="McCowan C."/>
            <person name="Murphy C."/>
            <person name="Pearson M."/>
            <person name="Poon T.W."/>
            <person name="Priest M."/>
            <person name="Roberts A."/>
            <person name="Saif S."/>
            <person name="Shea T."/>
            <person name="Sisk P."/>
            <person name="Sykes S."/>
            <person name="Wortman J."/>
            <person name="Nusbaum C."/>
            <person name="Birren B."/>
        </authorList>
    </citation>
    <scope>NUCLEOTIDE SEQUENCE [LARGE SCALE GENOMIC DNA]</scope>
    <source>
        <strain evidence="3 4">ATCC 51263</strain>
    </source>
</reference>
<feature type="domain" description="Sensor histidine kinase NatK-like C-terminal" evidence="2">
    <location>
        <begin position="328"/>
        <end position="428"/>
    </location>
</feature>
<keyword evidence="4" id="KW-1185">Reference proteome</keyword>
<feature type="transmembrane region" description="Helical" evidence="1">
    <location>
        <begin position="35"/>
        <end position="51"/>
    </location>
</feature>
<evidence type="ECO:0000259" key="2">
    <source>
        <dbReference type="Pfam" id="PF14501"/>
    </source>
</evidence>
<feature type="transmembrane region" description="Helical" evidence="1">
    <location>
        <begin position="12"/>
        <end position="28"/>
    </location>
</feature>
<dbReference type="InterPro" id="IPR032834">
    <property type="entry name" value="NatK-like_C"/>
</dbReference>
<dbReference type="Proteomes" id="UP000014113">
    <property type="component" value="Unassembled WGS sequence"/>
</dbReference>